<keyword evidence="8" id="KW-1003">Cell membrane</keyword>
<dbReference type="PROSITE" id="PS50850">
    <property type="entry name" value="MFS"/>
    <property type="match status" value="1"/>
</dbReference>
<dbReference type="Proteomes" id="UP000008871">
    <property type="component" value="Chromosome"/>
</dbReference>
<evidence type="ECO:0000256" key="7">
    <source>
        <dbReference type="ARBA" id="ARBA00023136"/>
    </source>
</evidence>
<comment type="caution">
    <text evidence="8">Lacks conserved residue(s) required for the propagation of feature annotation.</text>
</comment>
<dbReference type="SUPFAM" id="SSF103473">
    <property type="entry name" value="MFS general substrate transporter"/>
    <property type="match status" value="1"/>
</dbReference>
<dbReference type="EMBL" id="AM286690">
    <property type="protein sequence ID" value="CAL16533.1"/>
    <property type="molecule type" value="Genomic_DNA"/>
</dbReference>
<feature type="transmembrane region" description="Helical" evidence="8">
    <location>
        <begin position="427"/>
        <end position="448"/>
    </location>
</feature>
<evidence type="ECO:0000256" key="4">
    <source>
        <dbReference type="ARBA" id="ARBA00022692"/>
    </source>
</evidence>
<protein>
    <recommendedName>
        <fullName evidence="8">Nitrate/nitrite transporter</fullName>
    </recommendedName>
</protein>
<feature type="transmembrane region" description="Helical" evidence="8">
    <location>
        <begin position="368"/>
        <end position="385"/>
    </location>
</feature>
<feature type="transmembrane region" description="Helical" evidence="8">
    <location>
        <begin position="118"/>
        <end position="138"/>
    </location>
</feature>
<dbReference type="PANTHER" id="PTHR23515">
    <property type="entry name" value="HIGH-AFFINITY NITRATE TRANSPORTER 2.3"/>
    <property type="match status" value="1"/>
</dbReference>
<dbReference type="InterPro" id="IPR011701">
    <property type="entry name" value="MFS"/>
</dbReference>
<accession>Q0VQL5</accession>
<organism evidence="10 11">
    <name type="scientific">Alcanivorax borkumensis (strain ATCC 700651 / DSM 11573 / NCIMB 13689 / SK2)</name>
    <dbReference type="NCBI Taxonomy" id="393595"/>
    <lineage>
        <taxon>Bacteria</taxon>
        <taxon>Pseudomonadati</taxon>
        <taxon>Pseudomonadota</taxon>
        <taxon>Gammaproteobacteria</taxon>
        <taxon>Oceanospirillales</taxon>
        <taxon>Alcanivoracaceae</taxon>
        <taxon>Alcanivorax</taxon>
    </lineage>
</organism>
<feature type="transmembrane region" description="Helical" evidence="8">
    <location>
        <begin position="89"/>
        <end position="106"/>
    </location>
</feature>
<dbReference type="InterPro" id="IPR044772">
    <property type="entry name" value="NO3_transporter"/>
</dbReference>
<evidence type="ECO:0000313" key="11">
    <source>
        <dbReference type="Proteomes" id="UP000008871"/>
    </source>
</evidence>
<dbReference type="STRING" id="393595.ABO_1085"/>
<proteinExistence type="inferred from homology"/>
<dbReference type="Pfam" id="PF07690">
    <property type="entry name" value="MFS_1"/>
    <property type="match status" value="2"/>
</dbReference>
<feature type="transmembrane region" description="Helical" evidence="8">
    <location>
        <begin position="59"/>
        <end position="77"/>
    </location>
</feature>
<dbReference type="InterPro" id="IPR004737">
    <property type="entry name" value="NO3_transporter_NarK/NarU-like"/>
</dbReference>
<keyword evidence="4 8" id="KW-0812">Transmembrane</keyword>
<feature type="transmembrane region" description="Helical" evidence="8">
    <location>
        <begin position="391"/>
        <end position="415"/>
    </location>
</feature>
<comment type="subcellular location">
    <subcellularLocation>
        <location evidence="8">Cell membrane</location>
        <topology evidence="8">Multi-pass membrane protein</topology>
    </subcellularLocation>
    <subcellularLocation>
        <location evidence="1">Membrane</location>
        <topology evidence="1">Multi-pass membrane protein</topology>
    </subcellularLocation>
</comment>
<dbReference type="InterPro" id="IPR020846">
    <property type="entry name" value="MFS_dom"/>
</dbReference>
<evidence type="ECO:0000256" key="5">
    <source>
        <dbReference type="ARBA" id="ARBA00022989"/>
    </source>
</evidence>
<feature type="transmembrane region" description="Helical" evidence="8">
    <location>
        <begin position="302"/>
        <end position="324"/>
    </location>
</feature>
<feature type="transmembrane region" description="Helical" evidence="8">
    <location>
        <begin position="260"/>
        <end position="281"/>
    </location>
</feature>
<keyword evidence="7 8" id="KW-0472">Membrane</keyword>
<feature type="transmembrane region" description="Helical" evidence="8">
    <location>
        <begin position="226"/>
        <end position="248"/>
    </location>
</feature>
<reference evidence="10 11" key="1">
    <citation type="journal article" date="2006" name="Nat. Biotechnol.">
        <title>Genome sequence of the ubiquitous hydrocarbon-degrading marine bacterium Alcanivorax borkumensis.</title>
        <authorList>
            <person name="Schneiker S."/>
            <person name="Martins dos Santos V.A.P."/>
            <person name="Bartels D."/>
            <person name="Bekel T."/>
            <person name="Brecht M."/>
            <person name="Buhrmester J."/>
            <person name="Chernikova T.N."/>
            <person name="Denaro R."/>
            <person name="Ferrer M."/>
            <person name="Gertler C."/>
            <person name="Goesmann A."/>
            <person name="Golyshina O.V."/>
            <person name="Kaminski F."/>
            <person name="Khachane A.N."/>
            <person name="Lang S."/>
            <person name="Linke B."/>
            <person name="McHardy A.C."/>
            <person name="Meyer F."/>
            <person name="Nechitaylo T."/>
            <person name="Puehler A."/>
            <person name="Regenhardt D."/>
            <person name="Rupp O."/>
            <person name="Sabirova J.S."/>
            <person name="Selbitschka W."/>
            <person name="Yakimov M.M."/>
            <person name="Timmis K.N."/>
            <person name="Vorhoelter F.-J."/>
            <person name="Weidner S."/>
            <person name="Kaiser O."/>
            <person name="Golyshin P.N."/>
        </authorList>
    </citation>
    <scope>NUCLEOTIDE SEQUENCE [LARGE SCALE GENOMIC DNA]</scope>
    <source>
        <strain evidence="11">ATCC 700651 / DSM 11573 / NCIMB 13689 / SK2</strain>
    </source>
</reference>
<dbReference type="GO" id="GO:0042128">
    <property type="term" value="P:nitrate assimilation"/>
    <property type="evidence" value="ECO:0007669"/>
    <property type="project" value="UniProtKB-UniRule"/>
</dbReference>
<gene>
    <name evidence="10" type="ordered locus">ABO_1085</name>
</gene>
<keyword evidence="3 8" id="KW-0813">Transport</keyword>
<dbReference type="HOGENOM" id="CLU_024204_4_1_6"/>
<comment type="similarity">
    <text evidence="2 8">Belongs to the major facilitator superfamily. Nitrate/nitrite porter (TC 2.A.1.8) family.</text>
</comment>
<feature type="transmembrane region" description="Helical" evidence="8">
    <location>
        <begin position="178"/>
        <end position="200"/>
    </location>
</feature>
<feature type="transmembrane region" description="Helical" evidence="8">
    <location>
        <begin position="454"/>
        <end position="472"/>
    </location>
</feature>
<keyword evidence="11" id="KW-1185">Reference proteome</keyword>
<evidence type="ECO:0000256" key="6">
    <source>
        <dbReference type="ARBA" id="ARBA00023063"/>
    </source>
</evidence>
<name>Q0VQL5_ALCBS</name>
<feature type="transmembrane region" description="Helical" evidence="8">
    <location>
        <begin position="330"/>
        <end position="347"/>
    </location>
</feature>
<dbReference type="GO" id="GO:0015113">
    <property type="term" value="F:nitrite transmembrane transporter activity"/>
    <property type="evidence" value="ECO:0007669"/>
    <property type="project" value="InterPro"/>
</dbReference>
<evidence type="ECO:0000256" key="2">
    <source>
        <dbReference type="ARBA" id="ARBA00008432"/>
    </source>
</evidence>
<dbReference type="AlphaFoldDB" id="Q0VQL5"/>
<evidence type="ECO:0000256" key="3">
    <source>
        <dbReference type="ARBA" id="ARBA00022448"/>
    </source>
</evidence>
<dbReference type="GO" id="GO:0005886">
    <property type="term" value="C:plasma membrane"/>
    <property type="evidence" value="ECO:0007669"/>
    <property type="project" value="UniProtKB-SubCell"/>
</dbReference>
<feature type="transmembrane region" description="Helical" evidence="8">
    <location>
        <begin position="150"/>
        <end position="172"/>
    </location>
</feature>
<evidence type="ECO:0000313" key="10">
    <source>
        <dbReference type="EMBL" id="CAL16533.1"/>
    </source>
</evidence>
<dbReference type="Gene3D" id="1.20.1250.20">
    <property type="entry name" value="MFS general substrate transporter like domains"/>
    <property type="match status" value="2"/>
</dbReference>
<feature type="transmembrane region" description="Helical" evidence="8">
    <location>
        <begin position="21"/>
        <end position="39"/>
    </location>
</feature>
<dbReference type="InterPro" id="IPR036259">
    <property type="entry name" value="MFS_trans_sf"/>
</dbReference>
<dbReference type="eggNOG" id="COG2223">
    <property type="taxonomic scope" value="Bacteria"/>
</dbReference>
<keyword evidence="6 8" id="KW-0534">Nitrate assimilation</keyword>
<evidence type="ECO:0000256" key="8">
    <source>
        <dbReference type="RuleBase" id="RU366033"/>
    </source>
</evidence>
<dbReference type="NCBIfam" id="TIGR00886">
    <property type="entry name" value="2A0108"/>
    <property type="match status" value="1"/>
</dbReference>
<keyword evidence="5 8" id="KW-1133">Transmembrane helix</keyword>
<dbReference type="GO" id="GO:0015112">
    <property type="term" value="F:nitrate transmembrane transporter activity"/>
    <property type="evidence" value="ECO:0007669"/>
    <property type="project" value="UniProtKB-UniRule"/>
</dbReference>
<evidence type="ECO:0000259" key="9">
    <source>
        <dbReference type="PROSITE" id="PS50850"/>
    </source>
</evidence>
<evidence type="ECO:0000256" key="1">
    <source>
        <dbReference type="ARBA" id="ARBA00004141"/>
    </source>
</evidence>
<dbReference type="KEGG" id="abo:ABO_1085"/>
<feature type="domain" description="Major facilitator superfamily (MFS) profile" evidence="9">
    <location>
        <begin position="1"/>
        <end position="477"/>
    </location>
</feature>
<sequence length="494" mass="53432">MHGDFMSAQNLNLLNLSQPRIRLLHLSWVAFFITFVVWFSHAPLMGHLREAFDLSAEQVKALLILNVALTIPARVVIGSLVDRFGPRRVFGLLLILAAFPCWAFALSTTFEQLAVTRLLMGFVGAGFVVGIRLISEWFPAREVGLAEGVYGGWGNFGSAAAAITLPTIAMLFGGENGWRWAVASTGAVAMLYGIFFLWFARNTPAGSSYFKPKKASALEVSTRKDLFFYLLMSLPLYIALLVIVWRLGPTNLDLFGGTTQILLAALIISLAIVQLGQAWRVNRDHLKEGVAEHDRYSFKQVAILDLSYMVTFGSELAVVSMLPLFFSDTFSLSAVTAGLLASGYAFMNLVARPGGGWVSDKFGRKKSLAILLCGLMVGYGLMSQISGTWPIALAVIATMCCSFFVQAGEGAVFATVPLIKRRLTGQIAGMVGAYGNAGAVIFLTVLTFVEPSTFFLVIAASAAVALAAVQFLDEPKGHIAEIDEKGEVQLIKVS</sequence>